<feature type="compositionally biased region" description="Acidic residues" evidence="3">
    <location>
        <begin position="224"/>
        <end position="251"/>
    </location>
</feature>
<dbReference type="EMBL" id="OZ004259">
    <property type="protein sequence ID" value="CAK7917075.1"/>
    <property type="molecule type" value="Genomic_DNA"/>
</dbReference>
<evidence type="ECO:0000256" key="2">
    <source>
        <dbReference type="RuleBase" id="RU003876"/>
    </source>
</evidence>
<organism evidence="4 5">
    <name type="scientific">[Candida] anglica</name>
    <dbReference type="NCBI Taxonomy" id="148631"/>
    <lineage>
        <taxon>Eukaryota</taxon>
        <taxon>Fungi</taxon>
        <taxon>Dikarya</taxon>
        <taxon>Ascomycota</taxon>
        <taxon>Saccharomycotina</taxon>
        <taxon>Pichiomycetes</taxon>
        <taxon>Debaryomycetaceae</taxon>
        <taxon>Kurtzmaniella</taxon>
    </lineage>
</organism>
<dbReference type="Gene3D" id="3.30.1120.90">
    <property type="entry name" value="Nucleosome assembly protein"/>
    <property type="match status" value="1"/>
</dbReference>
<feature type="region of interest" description="Disordered" evidence="3">
    <location>
        <begin position="222"/>
        <end position="258"/>
    </location>
</feature>
<name>A0ABP0EHA0_9ASCO</name>
<protein>
    <submittedName>
        <fullName evidence="4">Vacuolar protein sorting-associated protein 75</fullName>
    </submittedName>
</protein>
<sequence>MSEEEIKSLETSLVALAGCELLMDQAEKEAEIFRIKKTQGIYEKRREILNKIPTFWYIVLAENDDFAEYIQSDDLKYLECITDIYVSYAAANDESANPRDFSITIAFDGGEDKLIATQTVTKSFQTVVVDGEEKLTSQEVSIQWPSQLEPTNPSAIKKRCKESGKEMTADDKKKYRLGMKSFFAYLSWTGEKPGKEFRHGEDLTRLIVDNLFPYAVKYYSEALPGDEDDDEDEEDSSEGEALDLSDDEDEPEAKRQKK</sequence>
<proteinExistence type="inferred from homology"/>
<reference evidence="4 5" key="1">
    <citation type="submission" date="2024-01" db="EMBL/GenBank/DDBJ databases">
        <authorList>
            <consortium name="Genoscope - CEA"/>
            <person name="William W."/>
        </authorList>
    </citation>
    <scope>NUCLEOTIDE SEQUENCE [LARGE SCALE GENOMIC DNA]</scope>
    <source>
        <strain evidence="4 5">29B2s-10</strain>
    </source>
</reference>
<dbReference type="Pfam" id="PF00956">
    <property type="entry name" value="NAP"/>
    <property type="match status" value="1"/>
</dbReference>
<dbReference type="PANTHER" id="PTHR11875">
    <property type="entry name" value="TESTIS-SPECIFIC Y-ENCODED PROTEIN"/>
    <property type="match status" value="1"/>
</dbReference>
<dbReference type="InterPro" id="IPR002164">
    <property type="entry name" value="NAP_family"/>
</dbReference>
<evidence type="ECO:0000313" key="5">
    <source>
        <dbReference type="Proteomes" id="UP001497600"/>
    </source>
</evidence>
<comment type="similarity">
    <text evidence="1 2">Belongs to the nucleosome assembly protein (NAP) family.</text>
</comment>
<dbReference type="InterPro" id="IPR037231">
    <property type="entry name" value="NAP-like_sf"/>
</dbReference>
<dbReference type="Proteomes" id="UP001497600">
    <property type="component" value="Chromosome G"/>
</dbReference>
<evidence type="ECO:0000256" key="1">
    <source>
        <dbReference type="ARBA" id="ARBA00009947"/>
    </source>
</evidence>
<keyword evidence="5" id="KW-1185">Reference proteome</keyword>
<evidence type="ECO:0000256" key="3">
    <source>
        <dbReference type="SAM" id="MobiDB-lite"/>
    </source>
</evidence>
<gene>
    <name evidence="4" type="primary">VPS75</name>
    <name evidence="4" type="ORF">CAAN4_G06810</name>
</gene>
<accession>A0ABP0EHA0</accession>
<evidence type="ECO:0000313" key="4">
    <source>
        <dbReference type="EMBL" id="CAK7917075.1"/>
    </source>
</evidence>
<dbReference type="SUPFAM" id="SSF143113">
    <property type="entry name" value="NAP-like"/>
    <property type="match status" value="1"/>
</dbReference>